<feature type="transmembrane region" description="Helical" evidence="1">
    <location>
        <begin position="12"/>
        <end position="31"/>
    </location>
</feature>
<dbReference type="EMBL" id="SOQZ01000002">
    <property type="protein sequence ID" value="TDY12464.1"/>
    <property type="molecule type" value="Genomic_DNA"/>
</dbReference>
<proteinExistence type="predicted"/>
<name>A0ABY2G5Y3_9FLAO</name>
<sequence>MKIHYKKKQITLNLILGLVWLANGVIQAVFINSST</sequence>
<keyword evidence="3" id="KW-1185">Reference proteome</keyword>
<accession>A0ABY2G5Y3</accession>
<evidence type="ECO:0000313" key="3">
    <source>
        <dbReference type="Proteomes" id="UP000294930"/>
    </source>
</evidence>
<keyword evidence="1" id="KW-1133">Transmembrane helix</keyword>
<organism evidence="2 3">
    <name type="scientific">Meridianimaribacter flavus</name>
    <dbReference type="NCBI Taxonomy" id="571115"/>
    <lineage>
        <taxon>Bacteria</taxon>
        <taxon>Pseudomonadati</taxon>
        <taxon>Bacteroidota</taxon>
        <taxon>Flavobacteriia</taxon>
        <taxon>Flavobacteriales</taxon>
        <taxon>Flavobacteriaceae</taxon>
        <taxon>Meridianimaribacter</taxon>
    </lineage>
</organism>
<gene>
    <name evidence="2" type="ORF">A8975_1228</name>
</gene>
<evidence type="ECO:0000256" key="1">
    <source>
        <dbReference type="SAM" id="Phobius"/>
    </source>
</evidence>
<keyword evidence="1" id="KW-0812">Transmembrane</keyword>
<comment type="caution">
    <text evidence="2">The sequence shown here is derived from an EMBL/GenBank/DDBJ whole genome shotgun (WGS) entry which is preliminary data.</text>
</comment>
<protein>
    <submittedName>
        <fullName evidence="2">Uncharacterized protein</fullName>
    </submittedName>
</protein>
<reference evidence="2 3" key="1">
    <citation type="submission" date="2019-03" db="EMBL/GenBank/DDBJ databases">
        <title>Genomic Encyclopedia of Type Strains, Phase III (KMG-III): the genomes of soil and plant-associated and newly described type strains.</title>
        <authorList>
            <person name="Whitman W."/>
        </authorList>
    </citation>
    <scope>NUCLEOTIDE SEQUENCE [LARGE SCALE GENOMIC DNA]</scope>
    <source>
        <strain evidence="2 3">CGMCC 1.10957</strain>
    </source>
</reference>
<evidence type="ECO:0000313" key="2">
    <source>
        <dbReference type="EMBL" id="TDY12464.1"/>
    </source>
</evidence>
<dbReference type="Proteomes" id="UP000294930">
    <property type="component" value="Unassembled WGS sequence"/>
</dbReference>
<keyword evidence="1" id="KW-0472">Membrane</keyword>